<reference evidence="2" key="1">
    <citation type="submission" date="2021-04" db="EMBL/GenBank/DDBJ databases">
        <title>Genome based classification of Actinospica acidithermotolerans sp. nov., an actinobacterium isolated from an Indonesian hot spring.</title>
        <authorList>
            <person name="Kusuma A.B."/>
            <person name="Putra K.E."/>
            <person name="Nafisah S."/>
            <person name="Loh J."/>
            <person name="Nouioui I."/>
            <person name="Goodfellow M."/>
        </authorList>
    </citation>
    <scope>NUCLEOTIDE SEQUENCE</scope>
    <source>
        <strain evidence="2">DSM 45618</strain>
    </source>
</reference>
<proteinExistence type="predicted"/>
<dbReference type="Proteomes" id="UP000677913">
    <property type="component" value="Unassembled WGS sequence"/>
</dbReference>
<accession>A0A8J8B9D2</accession>
<name>A0A8J8B9D2_9ACTN</name>
<evidence type="ECO:0000256" key="1">
    <source>
        <dbReference type="SAM" id="Phobius"/>
    </source>
</evidence>
<keyword evidence="3" id="KW-1185">Reference proteome</keyword>
<evidence type="ECO:0000313" key="2">
    <source>
        <dbReference type="EMBL" id="MBS2961717.1"/>
    </source>
</evidence>
<evidence type="ECO:0000313" key="3">
    <source>
        <dbReference type="Proteomes" id="UP000677913"/>
    </source>
</evidence>
<organism evidence="2 3">
    <name type="scientific">Actinocrinis puniceicyclus</name>
    <dbReference type="NCBI Taxonomy" id="977794"/>
    <lineage>
        <taxon>Bacteria</taxon>
        <taxon>Bacillati</taxon>
        <taxon>Actinomycetota</taxon>
        <taxon>Actinomycetes</taxon>
        <taxon>Catenulisporales</taxon>
        <taxon>Actinospicaceae</taxon>
        <taxon>Actinocrinis</taxon>
    </lineage>
</organism>
<keyword evidence="1" id="KW-0812">Transmembrane</keyword>
<dbReference type="RefSeq" id="WP_211463650.1">
    <property type="nucleotide sequence ID" value="NZ_JAGSXH010000003.1"/>
</dbReference>
<protein>
    <submittedName>
        <fullName evidence="2">Uncharacterized protein</fullName>
    </submittedName>
</protein>
<feature type="transmembrane region" description="Helical" evidence="1">
    <location>
        <begin position="44"/>
        <end position="65"/>
    </location>
</feature>
<dbReference type="EMBL" id="JAGSXH010000003">
    <property type="protein sequence ID" value="MBS2961717.1"/>
    <property type="molecule type" value="Genomic_DNA"/>
</dbReference>
<keyword evidence="1" id="KW-1133">Transmembrane helix</keyword>
<comment type="caution">
    <text evidence="2">The sequence shown here is derived from an EMBL/GenBank/DDBJ whole genome shotgun (WGS) entry which is preliminary data.</text>
</comment>
<gene>
    <name evidence="2" type="ORF">KGA66_01565</name>
</gene>
<sequence>MGLEIEFDYDDTEGGRWSAPSETQPLRARVGRRWNAGLAAGNPLFVHLGIALAALVLGAASTAGFTQGRQAARDRAATVLHLAPVGPFVIDSPPSPPTDVRQLLATPWTDAVDEHVTLRVVNDGPDPVTVLGAQVTASQFAPATLLPAAPGGATAATTTTTTAPGGVSALGGVAHFVCGDFPSVDPVATVARLTVRTADGGTRSQTLMIDRFSDIEEQRVCQRMPEPGVITSFGLLHSKTRGTYTVLVGVTNRAPFPLLVWVPADAVTSWRSDSGLDVRAPAPVSIPPRGSANIAIPVSVVSCALALESAQGGYGYDSLAFADFRDGPHNARVHQTEQGLALAAPDEIAKYCGLPELPGIGGGGSAG</sequence>
<dbReference type="AlphaFoldDB" id="A0A8J8B9D2"/>
<keyword evidence="1" id="KW-0472">Membrane</keyword>